<evidence type="ECO:0000259" key="9">
    <source>
        <dbReference type="PROSITE" id="PS50137"/>
    </source>
</evidence>
<dbReference type="Pfam" id="PF14622">
    <property type="entry name" value="Ribonucleas_3_3"/>
    <property type="match status" value="1"/>
</dbReference>
<comment type="catalytic activity">
    <reaction evidence="1 8">
        <text>Endonucleolytic cleavage to 5'-phosphomonoester.</text>
        <dbReference type="EC" id="3.1.26.3"/>
    </reaction>
</comment>
<dbReference type="Gene3D" id="1.10.1520.10">
    <property type="entry name" value="Ribonuclease III domain"/>
    <property type="match status" value="1"/>
</dbReference>
<feature type="binding site" evidence="8">
    <location>
        <position position="42"/>
    </location>
    <ligand>
        <name>Mg(2+)</name>
        <dbReference type="ChEBI" id="CHEBI:18420"/>
    </ligand>
</feature>
<accession>A0ABS8D3K7</accession>
<keyword evidence="5 8" id="KW-0255">Endonuclease</keyword>
<keyword evidence="8" id="KW-0698">rRNA processing</keyword>
<dbReference type="InterPro" id="IPR036389">
    <property type="entry name" value="RNase_III_sf"/>
</dbReference>
<evidence type="ECO:0000256" key="5">
    <source>
        <dbReference type="ARBA" id="ARBA00022759"/>
    </source>
</evidence>
<dbReference type="SUPFAM" id="SSF54768">
    <property type="entry name" value="dsRNA-binding domain-like"/>
    <property type="match status" value="1"/>
</dbReference>
<dbReference type="EC" id="3.1.26.3" evidence="8"/>
<dbReference type="InterPro" id="IPR000999">
    <property type="entry name" value="RNase_III_dom"/>
</dbReference>
<dbReference type="NCBIfam" id="TIGR02191">
    <property type="entry name" value="RNaseIII"/>
    <property type="match status" value="1"/>
</dbReference>
<feature type="active site" evidence="8">
    <location>
        <position position="118"/>
    </location>
</feature>
<comment type="function">
    <text evidence="8">Digests double-stranded RNA. Involved in the processing of primary rRNA transcript to yield the immediate precursors to the large and small rRNAs (23S and 16S). Processes some mRNAs, and tRNAs when they are encoded in the rRNA operon. Processes pre-crRNA and tracrRNA of type II CRISPR loci if present in the organism.</text>
</comment>
<proteinExistence type="inferred from homology"/>
<name>A0ABS8D3K7_9NEIS</name>
<sequence>MQRKENEQVLQESIGYQFKKQSLLRQALTHRSYGIPHNERLEFLGDSVLSLSLSALLYDRFPLLSEGELSRMRANLVNQQALCEIASKLNVGEMLWLGEGELKSGGRSRPSILADALEALMGAIYLDGGLPAAKNWIDQLYLPMLDYLDPKTVGKDPKTLLQEFLQGRKLPLPLYRVIKTEGAVHEQQFEVECEVSKFNLKIVAVGLSRRLAEQKAAAEMLPVIEGILKNKKHG</sequence>
<dbReference type="PANTHER" id="PTHR11207">
    <property type="entry name" value="RIBONUCLEASE III"/>
    <property type="match status" value="1"/>
</dbReference>
<comment type="cofactor">
    <cofactor evidence="8">
        <name>Mg(2+)</name>
        <dbReference type="ChEBI" id="CHEBI:18420"/>
    </cofactor>
</comment>
<dbReference type="EMBL" id="JAJBZT010000001">
    <property type="protein sequence ID" value="MCB6182253.1"/>
    <property type="molecule type" value="Genomic_DNA"/>
</dbReference>
<dbReference type="InterPro" id="IPR011907">
    <property type="entry name" value="RNase_III"/>
</dbReference>
<evidence type="ECO:0000256" key="8">
    <source>
        <dbReference type="HAMAP-Rule" id="MF_00104"/>
    </source>
</evidence>
<comment type="similarity">
    <text evidence="2">Belongs to the ribonuclease III family.</text>
</comment>
<dbReference type="Gene3D" id="3.30.160.20">
    <property type="match status" value="1"/>
</dbReference>
<keyword evidence="8" id="KW-0460">Magnesium</keyword>
<dbReference type="Proteomes" id="UP001165395">
    <property type="component" value="Unassembled WGS sequence"/>
</dbReference>
<dbReference type="InterPro" id="IPR014720">
    <property type="entry name" value="dsRBD_dom"/>
</dbReference>
<keyword evidence="4 8" id="KW-0540">Nuclease</keyword>
<dbReference type="PROSITE" id="PS50142">
    <property type="entry name" value="RNASE_3_2"/>
    <property type="match status" value="1"/>
</dbReference>
<comment type="subcellular location">
    <subcellularLocation>
        <location evidence="8">Cytoplasm</location>
    </subcellularLocation>
</comment>
<feature type="binding site" evidence="8">
    <location>
        <position position="118"/>
    </location>
    <ligand>
        <name>Mg(2+)</name>
        <dbReference type="ChEBI" id="CHEBI:18420"/>
    </ligand>
</feature>
<dbReference type="SMART" id="SM00358">
    <property type="entry name" value="DSRM"/>
    <property type="match status" value="1"/>
</dbReference>
<dbReference type="CDD" id="cd10845">
    <property type="entry name" value="DSRM_RNAse_III_family"/>
    <property type="match status" value="1"/>
</dbReference>
<keyword evidence="7 8" id="KW-0694">RNA-binding</keyword>
<keyword evidence="6 8" id="KW-0378">Hydrolase</keyword>
<dbReference type="SMART" id="SM00535">
    <property type="entry name" value="RIBOc"/>
    <property type="match status" value="1"/>
</dbReference>
<evidence type="ECO:0000256" key="2">
    <source>
        <dbReference type="ARBA" id="ARBA00010183"/>
    </source>
</evidence>
<evidence type="ECO:0000313" key="12">
    <source>
        <dbReference type="Proteomes" id="UP001165395"/>
    </source>
</evidence>
<dbReference type="PANTHER" id="PTHR11207:SF0">
    <property type="entry name" value="RIBONUCLEASE 3"/>
    <property type="match status" value="1"/>
</dbReference>
<keyword evidence="12" id="KW-1185">Reference proteome</keyword>
<evidence type="ECO:0000313" key="11">
    <source>
        <dbReference type="EMBL" id="MCB6182253.1"/>
    </source>
</evidence>
<feature type="active site" evidence="8">
    <location>
        <position position="46"/>
    </location>
</feature>
<organism evidence="11 12">
    <name type="scientific">Leeia speluncae</name>
    <dbReference type="NCBI Taxonomy" id="2884804"/>
    <lineage>
        <taxon>Bacteria</taxon>
        <taxon>Pseudomonadati</taxon>
        <taxon>Pseudomonadota</taxon>
        <taxon>Betaproteobacteria</taxon>
        <taxon>Neisseriales</taxon>
        <taxon>Leeiaceae</taxon>
        <taxon>Leeia</taxon>
    </lineage>
</organism>
<dbReference type="RefSeq" id="WP_227177812.1">
    <property type="nucleotide sequence ID" value="NZ_JAJBZT010000001.1"/>
</dbReference>
<keyword evidence="8" id="KW-0819">tRNA processing</keyword>
<keyword evidence="8" id="KW-0479">Metal-binding</keyword>
<comment type="subunit">
    <text evidence="8">Homodimer.</text>
</comment>
<evidence type="ECO:0000256" key="6">
    <source>
        <dbReference type="ARBA" id="ARBA00022801"/>
    </source>
</evidence>
<dbReference type="GO" id="GO:0004525">
    <property type="term" value="F:ribonuclease III activity"/>
    <property type="evidence" value="ECO:0007669"/>
    <property type="project" value="UniProtKB-EC"/>
</dbReference>
<dbReference type="PROSITE" id="PS50137">
    <property type="entry name" value="DS_RBD"/>
    <property type="match status" value="1"/>
</dbReference>
<comment type="caution">
    <text evidence="11">The sequence shown here is derived from an EMBL/GenBank/DDBJ whole genome shotgun (WGS) entry which is preliminary data.</text>
</comment>
<evidence type="ECO:0000259" key="10">
    <source>
        <dbReference type="PROSITE" id="PS50142"/>
    </source>
</evidence>
<dbReference type="PROSITE" id="PS00517">
    <property type="entry name" value="RNASE_3_1"/>
    <property type="match status" value="1"/>
</dbReference>
<evidence type="ECO:0000256" key="1">
    <source>
        <dbReference type="ARBA" id="ARBA00000109"/>
    </source>
</evidence>
<dbReference type="CDD" id="cd00593">
    <property type="entry name" value="RIBOc"/>
    <property type="match status" value="1"/>
</dbReference>
<feature type="binding site" evidence="8">
    <location>
        <position position="115"/>
    </location>
    <ligand>
        <name>Mg(2+)</name>
        <dbReference type="ChEBI" id="CHEBI:18420"/>
    </ligand>
</feature>
<keyword evidence="8" id="KW-0699">rRNA-binding</keyword>
<evidence type="ECO:0000256" key="7">
    <source>
        <dbReference type="ARBA" id="ARBA00022884"/>
    </source>
</evidence>
<gene>
    <name evidence="8 11" type="primary">rnc</name>
    <name evidence="11" type="ORF">LIN78_01610</name>
</gene>
<keyword evidence="8" id="KW-0963">Cytoplasm</keyword>
<dbReference type="HAMAP" id="MF_00104">
    <property type="entry name" value="RNase_III"/>
    <property type="match status" value="1"/>
</dbReference>
<reference evidence="11" key="1">
    <citation type="submission" date="2021-10" db="EMBL/GenBank/DDBJ databases">
        <title>The complete genome sequence of Leeia sp. TBRC 13508.</title>
        <authorList>
            <person name="Charoenyingcharoen P."/>
            <person name="Yukphan P."/>
        </authorList>
    </citation>
    <scope>NUCLEOTIDE SEQUENCE</scope>
    <source>
        <strain evidence="11">TBRC 13508</strain>
    </source>
</reference>
<dbReference type="SUPFAM" id="SSF69065">
    <property type="entry name" value="RNase III domain-like"/>
    <property type="match status" value="1"/>
</dbReference>
<dbReference type="Pfam" id="PF00035">
    <property type="entry name" value="dsrm"/>
    <property type="match status" value="1"/>
</dbReference>
<protein>
    <recommendedName>
        <fullName evidence="8">Ribonuclease 3</fullName>
        <ecNumber evidence="8">3.1.26.3</ecNumber>
    </recommendedName>
    <alternativeName>
        <fullName evidence="8">Ribonuclease III</fullName>
        <shortName evidence="8">RNase III</shortName>
    </alternativeName>
</protein>
<evidence type="ECO:0000256" key="3">
    <source>
        <dbReference type="ARBA" id="ARBA00022664"/>
    </source>
</evidence>
<feature type="domain" description="RNase III" evidence="10">
    <location>
        <begin position="7"/>
        <end position="129"/>
    </location>
</feature>
<evidence type="ECO:0000256" key="4">
    <source>
        <dbReference type="ARBA" id="ARBA00022722"/>
    </source>
</evidence>
<keyword evidence="3 8" id="KW-0507">mRNA processing</keyword>
<feature type="domain" description="DRBM" evidence="9">
    <location>
        <begin position="156"/>
        <end position="226"/>
    </location>
</feature>